<dbReference type="GeneID" id="94345037"/>
<sequence>MTRESQDEDAEMMQQEEPEEQRDDMDDFQGEDDDDASGSKRRLFRFKPAYDVLLVREVIRDFPWAAGYGRTRSAWMAVATRVQTVLESNKGVIFSRGSTLDHAIVKRRVDMLLEAYRKNELSTLRGSGTPEEFDMRYKLIAILTRVVDEQTLNKGAMREKRVQSALQDALRSLEELDVSANLAGSQPIGFTSSAAAPLSSSLMPIAPAPASTSTVTSRASPSLSPSSQSPTIKQQAQQNDAKRPLRTSSMPVAALIQDTKRSRVERTGDTISNYEERKLRLQERRVALEEERLYWDKQKAEQEGKERQALLDLLRAQGSLLTELVRTTKESPNTLDL</sequence>
<reference evidence="3 4" key="1">
    <citation type="journal article" date="2021" name="Genome Biol.">
        <title>AFLAP: assembly-free linkage analysis pipeline using k-mers from genome sequencing data.</title>
        <authorList>
            <person name="Fletcher K."/>
            <person name="Zhang L."/>
            <person name="Gil J."/>
            <person name="Han R."/>
            <person name="Cavanaugh K."/>
            <person name="Michelmore R."/>
        </authorList>
    </citation>
    <scope>NUCLEOTIDE SEQUENCE [LARGE SCALE GENOMIC DNA]</scope>
    <source>
        <strain evidence="3 4">SF5</strain>
    </source>
</reference>
<dbReference type="PANTHER" id="PTHR37558">
    <property type="entry name" value="HTH CENPB-TYPE DOMAIN-CONTAINING PROTEIN"/>
    <property type="match status" value="1"/>
</dbReference>
<evidence type="ECO:0000313" key="3">
    <source>
        <dbReference type="EMBL" id="TDH72474.1"/>
    </source>
</evidence>
<dbReference type="EMBL" id="SHOA02000012">
    <property type="protein sequence ID" value="TDH72474.1"/>
    <property type="molecule type" value="Genomic_DNA"/>
</dbReference>
<evidence type="ECO:0000256" key="1">
    <source>
        <dbReference type="SAM" id="Coils"/>
    </source>
</evidence>
<keyword evidence="4" id="KW-1185">Reference proteome</keyword>
<dbReference type="RefSeq" id="XP_067821973.1">
    <property type="nucleotide sequence ID" value="XM_067959366.1"/>
</dbReference>
<feature type="coiled-coil region" evidence="1">
    <location>
        <begin position="264"/>
        <end position="291"/>
    </location>
</feature>
<feature type="region of interest" description="Disordered" evidence="2">
    <location>
        <begin position="1"/>
        <end position="37"/>
    </location>
</feature>
<dbReference type="KEGG" id="blac:94345037"/>
<gene>
    <name evidence="3" type="ORF">CCR75_001262</name>
</gene>
<dbReference type="Proteomes" id="UP000294530">
    <property type="component" value="Unassembled WGS sequence"/>
</dbReference>
<protein>
    <submittedName>
        <fullName evidence="3">Uncharacterized protein</fullName>
    </submittedName>
</protein>
<name>A0A976NYC1_BRELC</name>
<proteinExistence type="predicted"/>
<evidence type="ECO:0000313" key="4">
    <source>
        <dbReference type="Proteomes" id="UP000294530"/>
    </source>
</evidence>
<feature type="region of interest" description="Disordered" evidence="2">
    <location>
        <begin position="208"/>
        <end position="251"/>
    </location>
</feature>
<organism evidence="3 4">
    <name type="scientific">Bremia lactucae</name>
    <name type="common">Lettuce downy mildew</name>
    <dbReference type="NCBI Taxonomy" id="4779"/>
    <lineage>
        <taxon>Eukaryota</taxon>
        <taxon>Sar</taxon>
        <taxon>Stramenopiles</taxon>
        <taxon>Oomycota</taxon>
        <taxon>Peronosporomycetes</taxon>
        <taxon>Peronosporales</taxon>
        <taxon>Peronosporaceae</taxon>
        <taxon>Bremia</taxon>
    </lineage>
</organism>
<dbReference type="AlphaFoldDB" id="A0A976NYC1"/>
<dbReference type="OrthoDB" id="120918at2759"/>
<feature type="compositionally biased region" description="Acidic residues" evidence="2">
    <location>
        <begin position="1"/>
        <end position="36"/>
    </location>
</feature>
<accession>A0A976NYC1</accession>
<keyword evidence="1" id="KW-0175">Coiled coil</keyword>
<comment type="caution">
    <text evidence="3">The sequence shown here is derived from an EMBL/GenBank/DDBJ whole genome shotgun (WGS) entry which is preliminary data.</text>
</comment>
<dbReference type="PANTHER" id="PTHR37558:SF1">
    <property type="entry name" value="HTH CENPB-TYPE DOMAIN-CONTAINING PROTEIN"/>
    <property type="match status" value="1"/>
</dbReference>
<evidence type="ECO:0000256" key="2">
    <source>
        <dbReference type="SAM" id="MobiDB-lite"/>
    </source>
</evidence>
<feature type="compositionally biased region" description="Low complexity" evidence="2">
    <location>
        <begin position="208"/>
        <end position="230"/>
    </location>
</feature>